<dbReference type="HOGENOM" id="CLU_037628_6_2_9"/>
<gene>
    <name evidence="5" type="ordered locus">KNP414_06277</name>
</gene>
<organism evidence="5 6">
    <name type="scientific">Paenibacillus mucilaginosus (strain KNP414)</name>
    <dbReference type="NCBI Taxonomy" id="1036673"/>
    <lineage>
        <taxon>Bacteria</taxon>
        <taxon>Bacillati</taxon>
        <taxon>Bacillota</taxon>
        <taxon>Bacilli</taxon>
        <taxon>Bacillales</taxon>
        <taxon>Paenibacillaceae</taxon>
        <taxon>Paenibacillus</taxon>
    </lineage>
</organism>
<dbReference type="PATRIC" id="fig|1036673.3.peg.5836"/>
<evidence type="ECO:0000256" key="3">
    <source>
        <dbReference type="ARBA" id="ARBA00023163"/>
    </source>
</evidence>
<accession>F8FKB8</accession>
<dbReference type="SUPFAM" id="SSF53822">
    <property type="entry name" value="Periplasmic binding protein-like I"/>
    <property type="match status" value="1"/>
</dbReference>
<dbReference type="AlphaFoldDB" id="F8FKB8"/>
<dbReference type="Proteomes" id="UP000006620">
    <property type="component" value="Chromosome"/>
</dbReference>
<protein>
    <submittedName>
        <fullName evidence="5">Periplasmic binding protein/LacI transcriptional regulator</fullName>
    </submittedName>
</protein>
<dbReference type="RefSeq" id="WP_013919943.1">
    <property type="nucleotide sequence ID" value="NC_015690.1"/>
</dbReference>
<dbReference type="PANTHER" id="PTHR30146">
    <property type="entry name" value="LACI-RELATED TRANSCRIPTIONAL REPRESSOR"/>
    <property type="match status" value="1"/>
</dbReference>
<reference evidence="5 6" key="2">
    <citation type="journal article" date="2013" name="Genome Announc.">
        <title>Genome Sequence of Growth-Improving Paenibacillus mucilaginosus Strain KNP414.</title>
        <authorList>
            <person name="Lu J.J."/>
            <person name="Wang J.F."/>
            <person name="Hu X.F."/>
        </authorList>
    </citation>
    <scope>NUCLEOTIDE SEQUENCE [LARGE SCALE GENOMIC DNA]</scope>
    <source>
        <strain evidence="5 6">KNP414</strain>
    </source>
</reference>
<evidence type="ECO:0000313" key="5">
    <source>
        <dbReference type="EMBL" id="AEI44799.1"/>
    </source>
</evidence>
<dbReference type="Gene3D" id="1.10.260.40">
    <property type="entry name" value="lambda repressor-like DNA-binding domains"/>
    <property type="match status" value="1"/>
</dbReference>
<dbReference type="SMART" id="SM00354">
    <property type="entry name" value="HTH_LACI"/>
    <property type="match status" value="1"/>
</dbReference>
<dbReference type="InterPro" id="IPR000843">
    <property type="entry name" value="HTH_LacI"/>
</dbReference>
<dbReference type="PANTHER" id="PTHR30146:SF109">
    <property type="entry name" value="HTH-TYPE TRANSCRIPTIONAL REGULATOR GALS"/>
    <property type="match status" value="1"/>
</dbReference>
<keyword evidence="1" id="KW-0805">Transcription regulation</keyword>
<keyword evidence="2" id="KW-0238">DNA-binding</keyword>
<dbReference type="Gene3D" id="3.40.50.2300">
    <property type="match status" value="2"/>
</dbReference>
<dbReference type="GO" id="GO:0003700">
    <property type="term" value="F:DNA-binding transcription factor activity"/>
    <property type="evidence" value="ECO:0007669"/>
    <property type="project" value="TreeGrafter"/>
</dbReference>
<dbReference type="InterPro" id="IPR046335">
    <property type="entry name" value="LacI/GalR-like_sensor"/>
</dbReference>
<dbReference type="InterPro" id="IPR010982">
    <property type="entry name" value="Lambda_DNA-bd_dom_sf"/>
</dbReference>
<dbReference type="KEGG" id="pms:KNP414_06277"/>
<dbReference type="EMBL" id="CP002869">
    <property type="protein sequence ID" value="AEI44799.1"/>
    <property type="molecule type" value="Genomic_DNA"/>
</dbReference>
<evidence type="ECO:0000313" key="6">
    <source>
        <dbReference type="Proteomes" id="UP000006620"/>
    </source>
</evidence>
<evidence type="ECO:0000256" key="1">
    <source>
        <dbReference type="ARBA" id="ARBA00023015"/>
    </source>
</evidence>
<dbReference type="Pfam" id="PF00356">
    <property type="entry name" value="LacI"/>
    <property type="match status" value="1"/>
</dbReference>
<reference evidence="6" key="1">
    <citation type="submission" date="2011-06" db="EMBL/GenBank/DDBJ databases">
        <title>Complete genome sequence of Paenibacillus mucilaginosus KNP414.</title>
        <authorList>
            <person name="Wang J."/>
            <person name="Hu S."/>
            <person name="Hu X."/>
            <person name="Zhang B."/>
            <person name="Dong D."/>
            <person name="Zhang S."/>
            <person name="Zhao K."/>
            <person name="Wu D."/>
        </authorList>
    </citation>
    <scope>NUCLEOTIDE SEQUENCE [LARGE SCALE GENOMIC DNA]</scope>
    <source>
        <strain evidence="6">KNP414</strain>
    </source>
</reference>
<evidence type="ECO:0000256" key="2">
    <source>
        <dbReference type="ARBA" id="ARBA00023125"/>
    </source>
</evidence>
<dbReference type="CDD" id="cd01392">
    <property type="entry name" value="HTH_LacI"/>
    <property type="match status" value="1"/>
</dbReference>
<dbReference type="Pfam" id="PF13377">
    <property type="entry name" value="Peripla_BP_3"/>
    <property type="match status" value="1"/>
</dbReference>
<name>F8FKB8_PAEMK</name>
<dbReference type="SUPFAM" id="SSF47413">
    <property type="entry name" value="lambda repressor-like DNA-binding domains"/>
    <property type="match status" value="1"/>
</dbReference>
<feature type="domain" description="HTH lacI-type" evidence="4">
    <location>
        <begin position="5"/>
        <end position="48"/>
    </location>
</feature>
<evidence type="ECO:0000259" key="4">
    <source>
        <dbReference type="PROSITE" id="PS50932"/>
    </source>
</evidence>
<dbReference type="PROSITE" id="PS50932">
    <property type="entry name" value="HTH_LACI_2"/>
    <property type="match status" value="1"/>
</dbReference>
<proteinExistence type="predicted"/>
<dbReference type="InterPro" id="IPR028082">
    <property type="entry name" value="Peripla_BP_I"/>
</dbReference>
<sequence length="355" mass="38801">MAKKVTMQQIADYMGVSKFVVSKALSGKGGVSEATKEKVIKAASQLGYFSKMNPYLPPKPAESTQDGGTKQSVLVLMPNVRFQTKESVYWGRILDGISARLEAAGLGMMIVMEQSADHFLQALNPSGILGLIGVGEISSSVLLEVHRLGVPFILVDHEDGLIPSDTVFVNNYDSMHRLTNYLIGIGHKHLLFVGDPRYSRSFYDRWTGFRSAVEEQGLAPDSPASLLIRLEGYEGFTTQIQEVVEALRRKALPTALVCANDTIALDTIEVLQRMGIKVPQEVSVTGFDNIERSYQTSPSLTTVNVPKELMGSRAVEKLLERVSKDQDATEKLLIAGEVMYRESSAGAAKTAEAEV</sequence>
<dbReference type="GO" id="GO:0000976">
    <property type="term" value="F:transcription cis-regulatory region binding"/>
    <property type="evidence" value="ECO:0007669"/>
    <property type="project" value="TreeGrafter"/>
</dbReference>
<keyword evidence="3" id="KW-0804">Transcription</keyword>